<evidence type="ECO:0000313" key="1">
    <source>
        <dbReference type="EMBL" id="RYR37834.1"/>
    </source>
</evidence>
<accession>A0A445BGM6</accession>
<keyword evidence="2" id="KW-1185">Reference proteome</keyword>
<protein>
    <submittedName>
        <fullName evidence="1">Uncharacterized protein</fullName>
    </submittedName>
</protein>
<proteinExistence type="predicted"/>
<dbReference type="AlphaFoldDB" id="A0A445BGM6"/>
<name>A0A445BGM6_ARAHY</name>
<sequence length="223" mass="26289">MLKQHRKLSMFVHRTVENNNEAGIRPSKTYQSFVTTGGSHCELSFIEKDVRNYITREVHNVFELDDAKEFEKYLLRMKEKNHNFFFELELEVDHSIKIAFWVATRSRVVCNMVLETISGFRFSYCHTVYNKSSIEDQFQHVYTHEKFKKVQAQFRGNVNCFTTSTEFALGFTAYEVVEHVSNSTFNKFVVTYDAISREIKCQCLLFESREILCHHSLNALSFK</sequence>
<organism evidence="1 2">
    <name type="scientific">Arachis hypogaea</name>
    <name type="common">Peanut</name>
    <dbReference type="NCBI Taxonomy" id="3818"/>
    <lineage>
        <taxon>Eukaryota</taxon>
        <taxon>Viridiplantae</taxon>
        <taxon>Streptophyta</taxon>
        <taxon>Embryophyta</taxon>
        <taxon>Tracheophyta</taxon>
        <taxon>Spermatophyta</taxon>
        <taxon>Magnoliopsida</taxon>
        <taxon>eudicotyledons</taxon>
        <taxon>Gunneridae</taxon>
        <taxon>Pentapetalae</taxon>
        <taxon>rosids</taxon>
        <taxon>fabids</taxon>
        <taxon>Fabales</taxon>
        <taxon>Fabaceae</taxon>
        <taxon>Papilionoideae</taxon>
        <taxon>50 kb inversion clade</taxon>
        <taxon>dalbergioids sensu lato</taxon>
        <taxon>Dalbergieae</taxon>
        <taxon>Pterocarpus clade</taxon>
        <taxon>Arachis</taxon>
    </lineage>
</organism>
<dbReference type="PANTHER" id="PTHR47718:SF13">
    <property type="entry name" value="OS09G0290500 PROTEIN"/>
    <property type="match status" value="1"/>
</dbReference>
<dbReference type="EMBL" id="SDMP01000009">
    <property type="protein sequence ID" value="RYR37834.1"/>
    <property type="molecule type" value="Genomic_DNA"/>
</dbReference>
<comment type="caution">
    <text evidence="1">The sequence shown here is derived from an EMBL/GenBank/DDBJ whole genome shotgun (WGS) entry which is preliminary data.</text>
</comment>
<evidence type="ECO:0000313" key="2">
    <source>
        <dbReference type="Proteomes" id="UP000289738"/>
    </source>
</evidence>
<gene>
    <name evidence="1" type="ORF">Ahy_A09g042740</name>
</gene>
<reference evidence="1 2" key="1">
    <citation type="submission" date="2019-01" db="EMBL/GenBank/DDBJ databases">
        <title>Sequencing of cultivated peanut Arachis hypogaea provides insights into genome evolution and oil improvement.</title>
        <authorList>
            <person name="Chen X."/>
        </authorList>
    </citation>
    <scope>NUCLEOTIDE SEQUENCE [LARGE SCALE GENOMIC DNA]</scope>
    <source>
        <strain evidence="2">cv. Fuhuasheng</strain>
        <tissue evidence="1">Leaves</tissue>
    </source>
</reference>
<dbReference type="Proteomes" id="UP000289738">
    <property type="component" value="Chromosome A09"/>
</dbReference>
<dbReference type="PANTHER" id="PTHR47718">
    <property type="entry name" value="OS01G0519700 PROTEIN"/>
    <property type="match status" value="1"/>
</dbReference>